<proteinExistence type="predicted"/>
<dbReference type="InterPro" id="IPR017946">
    <property type="entry name" value="PLC-like_Pdiesterase_TIM-brl"/>
</dbReference>
<dbReference type="SUPFAM" id="SSF51695">
    <property type="entry name" value="PLC-like phosphodiesterases"/>
    <property type="match status" value="1"/>
</dbReference>
<dbReference type="InterPro" id="IPR030395">
    <property type="entry name" value="GP_PDE_dom"/>
</dbReference>
<sequence length="290" mass="30359">MADAVPFSDPGLALVVGDHVVCLKWHRMKRRIGDVPFTASILAEAFALGASSEIDLRVTGDDGFAVLHDATLDRETTGHGAVAASSDAMLRALHMRTPDGEPTSEPLLLLDDLAALAVRDAADGTLVQLDLKEEAAAITDRVVERFAATLAPVADRFILSGGDLAAVRRLADAVPGLAAGYDPCDPGVIAPLQTAEDFARFTDDAIAASGAMAMIYLAYPLVLKADASGFDMIGAFHAAGKRVDAWTLNTTHPDAAASLARLVALRADQITTDEPLRLAALYAKSDTSQG</sequence>
<keyword evidence="3" id="KW-1185">Reference proteome</keyword>
<dbReference type="EMBL" id="JAUSWJ010000001">
    <property type="protein sequence ID" value="MDQ0518394.1"/>
    <property type="molecule type" value="Genomic_DNA"/>
</dbReference>
<evidence type="ECO:0000313" key="2">
    <source>
        <dbReference type="EMBL" id="MDQ0518394.1"/>
    </source>
</evidence>
<name>A0ABU0MBP7_9HYPH</name>
<dbReference type="Pfam" id="PF03009">
    <property type="entry name" value="GDPD"/>
    <property type="match status" value="1"/>
</dbReference>
<dbReference type="PANTHER" id="PTHR43805">
    <property type="entry name" value="GLYCEROPHOSPHORYL DIESTER PHOSPHODIESTERASE"/>
    <property type="match status" value="1"/>
</dbReference>
<evidence type="ECO:0000313" key="3">
    <source>
        <dbReference type="Proteomes" id="UP001223743"/>
    </source>
</evidence>
<dbReference type="PANTHER" id="PTHR43805:SF1">
    <property type="entry name" value="GP-PDE DOMAIN-CONTAINING PROTEIN"/>
    <property type="match status" value="1"/>
</dbReference>
<dbReference type="Proteomes" id="UP001223743">
    <property type="component" value="Unassembled WGS sequence"/>
</dbReference>
<feature type="domain" description="GP-PDE" evidence="1">
    <location>
        <begin position="21"/>
        <end position="282"/>
    </location>
</feature>
<evidence type="ECO:0000259" key="1">
    <source>
        <dbReference type="PROSITE" id="PS51704"/>
    </source>
</evidence>
<organism evidence="2 3">
    <name type="scientific">Kaistia geumhonensis</name>
    <dbReference type="NCBI Taxonomy" id="410839"/>
    <lineage>
        <taxon>Bacteria</taxon>
        <taxon>Pseudomonadati</taxon>
        <taxon>Pseudomonadota</taxon>
        <taxon>Alphaproteobacteria</taxon>
        <taxon>Hyphomicrobiales</taxon>
        <taxon>Kaistiaceae</taxon>
        <taxon>Kaistia</taxon>
    </lineage>
</organism>
<reference evidence="2 3" key="1">
    <citation type="submission" date="2023-07" db="EMBL/GenBank/DDBJ databases">
        <title>Genomic Encyclopedia of Type Strains, Phase IV (KMG-IV): sequencing the most valuable type-strain genomes for metagenomic binning, comparative biology and taxonomic classification.</title>
        <authorList>
            <person name="Goeker M."/>
        </authorList>
    </citation>
    <scope>NUCLEOTIDE SEQUENCE [LARGE SCALE GENOMIC DNA]</scope>
    <source>
        <strain evidence="2 3">B1-1</strain>
    </source>
</reference>
<comment type="caution">
    <text evidence="2">The sequence shown here is derived from an EMBL/GenBank/DDBJ whole genome shotgun (WGS) entry which is preliminary data.</text>
</comment>
<protein>
    <submittedName>
        <fullName evidence="2">Glycerophosphoryl diester phosphodiesterase</fullName>
    </submittedName>
</protein>
<accession>A0ABU0MBP7</accession>
<dbReference type="PROSITE" id="PS51704">
    <property type="entry name" value="GP_PDE"/>
    <property type="match status" value="1"/>
</dbReference>
<gene>
    <name evidence="2" type="ORF">QO015_004007</name>
</gene>
<dbReference type="RefSeq" id="WP_266283917.1">
    <property type="nucleotide sequence ID" value="NZ_JAPKNF010000004.1"/>
</dbReference>
<dbReference type="Gene3D" id="3.20.20.190">
    <property type="entry name" value="Phosphatidylinositol (PI) phosphodiesterase"/>
    <property type="match status" value="1"/>
</dbReference>